<dbReference type="EMBL" id="LGUT01002348">
    <property type="protein sequence ID" value="KOG87241.1"/>
    <property type="molecule type" value="Genomic_DNA"/>
</dbReference>
<feature type="compositionally biased region" description="Gly residues" evidence="1">
    <location>
        <begin position="209"/>
        <end position="351"/>
    </location>
</feature>
<accession>A0ABR5J1E9</accession>
<protein>
    <submittedName>
        <fullName evidence="2">Uncharacterized protein</fullName>
    </submittedName>
</protein>
<evidence type="ECO:0000256" key="1">
    <source>
        <dbReference type="SAM" id="MobiDB-lite"/>
    </source>
</evidence>
<dbReference type="InterPro" id="IPR043737">
    <property type="entry name" value="DUF5682"/>
</dbReference>
<feature type="region of interest" description="Disordered" evidence="1">
    <location>
        <begin position="126"/>
        <end position="150"/>
    </location>
</feature>
<proteinExistence type="predicted"/>
<name>A0ABR5J1E9_9ACTN</name>
<reference evidence="2 3" key="1">
    <citation type="submission" date="2015-07" db="EMBL/GenBank/DDBJ databases">
        <authorList>
            <person name="Ju K.-S."/>
            <person name="Doroghazi J.R."/>
            <person name="Metcalf W.W."/>
        </authorList>
    </citation>
    <scope>NUCLEOTIDE SEQUENCE [LARGE SCALE GENOMIC DNA]</scope>
    <source>
        <strain evidence="2 3">NRRL B-3589</strain>
    </source>
</reference>
<dbReference type="Pfam" id="PF18934">
    <property type="entry name" value="DUF5682"/>
    <property type="match status" value="1"/>
</dbReference>
<comment type="caution">
    <text evidence="2">The sequence shown here is derived from an EMBL/GenBank/DDBJ whole genome shotgun (WGS) entry which is preliminary data.</text>
</comment>
<evidence type="ECO:0000313" key="2">
    <source>
        <dbReference type="EMBL" id="KOG87241.1"/>
    </source>
</evidence>
<dbReference type="PRINTS" id="PR01228">
    <property type="entry name" value="EGGSHELL"/>
</dbReference>
<gene>
    <name evidence="2" type="ORF">ADK38_26540</name>
</gene>
<feature type="region of interest" description="Disordered" evidence="1">
    <location>
        <begin position="175"/>
        <end position="373"/>
    </location>
</feature>
<feature type="non-terminal residue" evidence="2">
    <location>
        <position position="373"/>
    </location>
</feature>
<evidence type="ECO:0000313" key="3">
    <source>
        <dbReference type="Proteomes" id="UP000037020"/>
    </source>
</evidence>
<sequence>MVDKVEAIGVKALKRAAGEVVLLGVRHHGPGSARAVRAALDACEPSVVLVEGPPEAEAVVGLAGEEGMRPPVALLAHAVDDPGRAAFWPLAGFSPEWVAIRWALARGVPVRFIDLPAAVSLAMDDDDRRTRERLSPGAPRATPPDAGHLRVDPLAVLAETAGHDDPERWWEDVIEHRGGGTGGSGNTGGIGTTGGGGGTGRSKNTCGSGSTGGSGGAGRTGGSGIGSSGGTGSTGGSGTGNIGGAGGTCGSGSTRGGGAGRLGGTDDTGGIGGTGGSGGSSGISGTSSTGGGGTGGTGGSGLGGTGGTGSTEDGGTGRPVGTDGPGGTRGVGNTGSAGGISGTGELGGSGDTCGSSTTGSAGGISGTGDSRST</sequence>
<keyword evidence="3" id="KW-1185">Reference proteome</keyword>
<feature type="compositionally biased region" description="Gly residues" evidence="1">
    <location>
        <begin position="179"/>
        <end position="200"/>
    </location>
</feature>
<dbReference type="Proteomes" id="UP000037020">
    <property type="component" value="Unassembled WGS sequence"/>
</dbReference>
<organism evidence="2 3">
    <name type="scientific">Streptomyces varsoviensis</name>
    <dbReference type="NCBI Taxonomy" id="67373"/>
    <lineage>
        <taxon>Bacteria</taxon>
        <taxon>Bacillati</taxon>
        <taxon>Actinomycetota</taxon>
        <taxon>Actinomycetes</taxon>
        <taxon>Kitasatosporales</taxon>
        <taxon>Streptomycetaceae</taxon>
        <taxon>Streptomyces</taxon>
    </lineage>
</organism>